<name>A0A2T4BMJ3_9HYPO</name>
<dbReference type="InterPro" id="IPR029058">
    <property type="entry name" value="AB_hydrolase_fold"/>
</dbReference>
<dbReference type="PANTHER" id="PTHR10039:SF5">
    <property type="entry name" value="NACHT DOMAIN-CONTAINING PROTEIN"/>
    <property type="match status" value="1"/>
</dbReference>
<dbReference type="SUPFAM" id="SSF53474">
    <property type="entry name" value="alpha/beta-Hydrolases"/>
    <property type="match status" value="1"/>
</dbReference>
<dbReference type="Pfam" id="PF24883">
    <property type="entry name" value="NPHP3_N"/>
    <property type="match status" value="1"/>
</dbReference>
<dbReference type="RefSeq" id="XP_024753821.1">
    <property type="nucleotide sequence ID" value="XM_024894724.1"/>
</dbReference>
<gene>
    <name evidence="3" type="ORF">BBK36DRAFT_1165028</name>
</gene>
<feature type="domain" description="Nephrocystin 3-like N-terminal" evidence="2">
    <location>
        <begin position="449"/>
        <end position="546"/>
    </location>
</feature>
<dbReference type="OrthoDB" id="1658288at2759"/>
<evidence type="ECO:0000313" key="3">
    <source>
        <dbReference type="EMBL" id="PTB70501.1"/>
    </source>
</evidence>
<dbReference type="InterPro" id="IPR056884">
    <property type="entry name" value="NPHP3-like_N"/>
</dbReference>
<dbReference type="Proteomes" id="UP000241546">
    <property type="component" value="Unassembled WGS sequence"/>
</dbReference>
<protein>
    <recommendedName>
        <fullName evidence="2">Nephrocystin 3-like N-terminal domain-containing protein</fullName>
    </recommendedName>
</protein>
<keyword evidence="4" id="KW-1185">Reference proteome</keyword>
<evidence type="ECO:0000256" key="1">
    <source>
        <dbReference type="ARBA" id="ARBA00022737"/>
    </source>
</evidence>
<evidence type="ECO:0000259" key="2">
    <source>
        <dbReference type="Pfam" id="PF24883"/>
    </source>
</evidence>
<dbReference type="PANTHER" id="PTHR10039">
    <property type="entry name" value="AMELOGENIN"/>
    <property type="match status" value="1"/>
</dbReference>
<accession>A0A2T4BMJ3</accession>
<evidence type="ECO:0000313" key="4">
    <source>
        <dbReference type="Proteomes" id="UP000241546"/>
    </source>
</evidence>
<dbReference type="Gene3D" id="3.40.50.1820">
    <property type="entry name" value="alpha/beta hydrolase"/>
    <property type="match status" value="1"/>
</dbReference>
<organism evidence="3 4">
    <name type="scientific">Trichoderma citrinoviride</name>
    <dbReference type="NCBI Taxonomy" id="58853"/>
    <lineage>
        <taxon>Eukaryota</taxon>
        <taxon>Fungi</taxon>
        <taxon>Dikarya</taxon>
        <taxon>Ascomycota</taxon>
        <taxon>Pezizomycotina</taxon>
        <taxon>Sordariomycetes</taxon>
        <taxon>Hypocreomycetidae</taxon>
        <taxon>Hypocreales</taxon>
        <taxon>Hypocreaceae</taxon>
        <taxon>Trichoderma</taxon>
    </lineage>
</organism>
<dbReference type="GeneID" id="36602842"/>
<dbReference type="EMBL" id="KZ680207">
    <property type="protein sequence ID" value="PTB70501.1"/>
    <property type="molecule type" value="Genomic_DNA"/>
</dbReference>
<reference evidence="4" key="1">
    <citation type="submission" date="2016-07" db="EMBL/GenBank/DDBJ databases">
        <title>Multiple horizontal gene transfer events from other fungi enriched the ability of initially mycotrophic Trichoderma (Ascomycota) to feed on dead plant biomass.</title>
        <authorList>
            <consortium name="DOE Joint Genome Institute"/>
            <person name="Atanasova L."/>
            <person name="Chenthamara K."/>
            <person name="Zhang J."/>
            <person name="Grujic M."/>
            <person name="Henrissat B."/>
            <person name="Kuo A."/>
            <person name="Aerts A."/>
            <person name="Salamov A."/>
            <person name="Lipzen A."/>
            <person name="Labutti K."/>
            <person name="Barry K."/>
            <person name="Miao Y."/>
            <person name="Rahimi M.J."/>
            <person name="Shen Q."/>
            <person name="Grigoriev I.V."/>
            <person name="Kubicek C.P."/>
            <person name="Druzhinina I.S."/>
        </authorList>
    </citation>
    <scope>NUCLEOTIDE SEQUENCE [LARGE SCALE GENOMIC DNA]</scope>
    <source>
        <strain evidence="4">TUCIM 6016</strain>
    </source>
</reference>
<proteinExistence type="predicted"/>
<sequence>MTAAEGKVYRLRGIPSHLDRLGVALVVSRFIPGGDQRDVQVASLALCCEVWASPRTKTATLSFRKLPEVVTREPEAGEWVLPDPALAKPLLLDDAFIGLSPLNDLPEHEHHHDCIVMSGLASHPMGSWQPHGKDKSFMWIRDALPHLVPNVKFILYGYDTRLAGSKSFQTVSDIALSFIHTLQQGGWAAPGPRKLIFFAHSLGGIVLKQAMRMLADSSVMDELILNRIRGAIFFGVPSQGLDVSDLQIMLQGQPNKDALVKEISTETPFVKTLEEQFSGISNLKNMRLLWAYETETTPTVTIVNGKYKRCGPGTIFVPPSSATSQRCDFDSASTIQINANHSDMVKFSRGNELVDRIAYKLRDMVKDDVEAFERESGPATERTTVFHKDINQSAQILVDHTDPAADPEFWDVQSIRQAIRAPERDSRLEQIDTAAGHSFLWAFEESSAGLTSWLQNDERLFWISGKPASGKSTFMKYLYQHPLTWEYLRGWRRSSNSIRATFFFHHRGTAIQKSLEGLCRGILSQALEQAPQSFLTIQPIFKEAYHNAVQAGHLGSLSLDLQRLVETCKVTPNAEILRQLQTVLQCELPWQAFCTMLTEAMKATSGTEDGTDQVMQQVHLLRDDLLAAYDKDRADTFGETFHVKRILSALDGPLIAEINLTSLITGWLEATDINKQMATLKRLLAVPGWKQLEQSARSHNQLDKMVEGLTRAIACITNQQVLDLDLCIFIDALDEHGGPPEFVVQLIKDITSAKESRTRMKILFSSRPWQPFVDAFGHGPGVQIHDFTENDIRELCLQRITPDVPGSAEVLQLVEDIVKQARGVFLWVKLVLNDLLDNAAKLLASGNNSQRLRDALMVILQLLPVDLEQYYKIIIDRLPYSYRWEAFCLLEAVSKSLEPIYRDQMADIMLCAKVRHIDDIFKSRQRRGSWNITGRYTKEQLRTHSGGLIEMTHDGQLQLLHQTLVEFIKLPEFKHLVLGERYRIVKENGYSILARYKALQNVGQAADCLVDPVVTVDETFLHYAREAELTTGSSIYVFFSDATWRPLGATSTGLSPKYYYLKDARYTTLELAVAYNLRLLLEESLKNCRNTRAVLLFPIIFTMIERETLDKDSALTLLREMAAKGLQIHASHPGLLALMDYLRASVNVEYSSTDAIKPSRAFLWQNVTVLSEPGANFSTNMGCLAYFNVSDRFTWLMRLHGDDGTVQALHMLNDHLTTHHLLERGEDPNGLTSRELTPLDCWVKAMLDHGSLPHEGKDEFTANLLLKRGGRLNVSTRQEWNKASRVKKWLKAFLGDKGRRDG</sequence>
<keyword evidence="1" id="KW-0677">Repeat</keyword>